<keyword evidence="2" id="KW-1003">Cell membrane</keyword>
<feature type="transmembrane region" description="Helical" evidence="6">
    <location>
        <begin position="240"/>
        <end position="262"/>
    </location>
</feature>
<keyword evidence="3 6" id="KW-0812">Transmembrane</keyword>
<proteinExistence type="predicted"/>
<evidence type="ECO:0000256" key="5">
    <source>
        <dbReference type="ARBA" id="ARBA00023136"/>
    </source>
</evidence>
<evidence type="ECO:0008006" key="9">
    <source>
        <dbReference type="Google" id="ProtNLM"/>
    </source>
</evidence>
<feature type="transmembrane region" description="Helical" evidence="6">
    <location>
        <begin position="393"/>
        <end position="413"/>
    </location>
</feature>
<evidence type="ECO:0000256" key="6">
    <source>
        <dbReference type="SAM" id="Phobius"/>
    </source>
</evidence>
<evidence type="ECO:0000256" key="4">
    <source>
        <dbReference type="ARBA" id="ARBA00022989"/>
    </source>
</evidence>
<dbReference type="PANTHER" id="PTHR30250">
    <property type="entry name" value="PST FAMILY PREDICTED COLANIC ACID TRANSPORTER"/>
    <property type="match status" value="1"/>
</dbReference>
<keyword evidence="5 6" id="KW-0472">Membrane</keyword>
<feature type="transmembrane region" description="Helical" evidence="6">
    <location>
        <begin position="268"/>
        <end position="289"/>
    </location>
</feature>
<evidence type="ECO:0000256" key="1">
    <source>
        <dbReference type="ARBA" id="ARBA00004651"/>
    </source>
</evidence>
<reference evidence="7 8" key="1">
    <citation type="submission" date="2023-07" db="EMBL/GenBank/DDBJ databases">
        <title>Alkalimonas sp., MEB108 novel, alkaliphilic bacterium isolated from Lonar Lake, India.</title>
        <authorList>
            <person name="Joshi A."/>
            <person name="Thite S."/>
        </authorList>
    </citation>
    <scope>NUCLEOTIDE SEQUENCE [LARGE SCALE GENOMIC DNA]</scope>
    <source>
        <strain evidence="7 8">MEB108</strain>
    </source>
</reference>
<feature type="transmembrane region" description="Helical" evidence="6">
    <location>
        <begin position="361"/>
        <end position="381"/>
    </location>
</feature>
<gene>
    <name evidence="7" type="ORF">QWY20_03105</name>
</gene>
<dbReference type="PANTHER" id="PTHR30250:SF11">
    <property type="entry name" value="O-ANTIGEN TRANSPORTER-RELATED"/>
    <property type="match status" value="1"/>
</dbReference>
<feature type="transmembrane region" description="Helical" evidence="6">
    <location>
        <begin position="178"/>
        <end position="196"/>
    </location>
</feature>
<name>A0ABU7J1Q3_9GAMM</name>
<dbReference type="EMBL" id="JAUHLI010000002">
    <property type="protein sequence ID" value="MEE2000430.1"/>
    <property type="molecule type" value="Genomic_DNA"/>
</dbReference>
<evidence type="ECO:0000256" key="2">
    <source>
        <dbReference type="ARBA" id="ARBA00022475"/>
    </source>
</evidence>
<dbReference type="Proteomes" id="UP001336314">
    <property type="component" value="Unassembled WGS sequence"/>
</dbReference>
<feature type="transmembrane region" description="Helical" evidence="6">
    <location>
        <begin position="21"/>
        <end position="48"/>
    </location>
</feature>
<accession>A0ABU7J1Q3</accession>
<evidence type="ECO:0000256" key="3">
    <source>
        <dbReference type="ARBA" id="ARBA00022692"/>
    </source>
</evidence>
<comment type="caution">
    <text evidence="7">The sequence shown here is derived from an EMBL/GenBank/DDBJ whole genome shotgun (WGS) entry which is preliminary data.</text>
</comment>
<feature type="transmembrane region" description="Helical" evidence="6">
    <location>
        <begin position="54"/>
        <end position="75"/>
    </location>
</feature>
<dbReference type="InterPro" id="IPR050833">
    <property type="entry name" value="Poly_Biosynth_Transport"/>
</dbReference>
<evidence type="ECO:0000313" key="8">
    <source>
        <dbReference type="Proteomes" id="UP001336314"/>
    </source>
</evidence>
<feature type="transmembrane region" description="Helical" evidence="6">
    <location>
        <begin position="330"/>
        <end position="349"/>
    </location>
</feature>
<feature type="transmembrane region" description="Helical" evidence="6">
    <location>
        <begin position="301"/>
        <end position="324"/>
    </location>
</feature>
<comment type="subcellular location">
    <subcellularLocation>
        <location evidence="1">Cell membrane</location>
        <topology evidence="1">Multi-pass membrane protein</topology>
    </subcellularLocation>
</comment>
<organism evidence="7 8">
    <name type="scientific">Alkalimonas cellulosilytica</name>
    <dbReference type="NCBI Taxonomy" id="3058395"/>
    <lineage>
        <taxon>Bacteria</taxon>
        <taxon>Pseudomonadati</taxon>
        <taxon>Pseudomonadota</taxon>
        <taxon>Gammaproteobacteria</taxon>
        <taxon>Alkalimonas</taxon>
    </lineage>
</organism>
<protein>
    <recommendedName>
        <fullName evidence="9">Polysaccharide biosynthesis protein</fullName>
    </recommendedName>
</protein>
<keyword evidence="4 6" id="KW-1133">Transmembrane helix</keyword>
<evidence type="ECO:0000313" key="7">
    <source>
        <dbReference type="EMBL" id="MEE2000430.1"/>
    </source>
</evidence>
<dbReference type="RefSeq" id="WP_330127571.1">
    <property type="nucleotide sequence ID" value="NZ_JAUHLI010000002.1"/>
</dbReference>
<sequence length="436" mass="48165">MAQAIERRDNATLNQLYTSALCLFALLSLLALVALSLLAIFPFLLGITGHNQQLAATALLLFTLKVVLDFTANAIHGIFSGQLRFDLDSQVSIAALLIKAGLMVALVEPYGVLALVVVTILADSFAHLTKFVLAHRIQPGLHLAWPIQFRRNCQDLFSYARHVVFIELARLIQEKSPLILISHLLGLVAISLYAIADRLLKQATMLVQTVTAVLQPYLIRKLEQGQLSVDLMKKNMQLHAWFTAIVLLPILLCGPAFILLWVGSEFALSQTLLLVMVFAGLLRTLSVPISQFLLAKADHALIAPLEMIAACVFVLLVTLLGHFYGLLGMVWGSVICSALVHTLAFAILAEKKLAIPIGYSLWLMFRLVMIFAGMLLFNHFFEVVSSTLSWAELIIWVVACILAAAMLGFCCLLDRSMRRLVWQMLFAGRRRFSSGG</sequence>
<keyword evidence="8" id="KW-1185">Reference proteome</keyword>